<sequence>MSGVCWLNFSHLQGDFYRGCGCYKRLWWTGKVVDCNKGDCAKSKAHAHRTTSMCYCALVCVLLRLPPIYY</sequence>
<proteinExistence type="predicted"/>
<name>A0A0C9V4X3_SPHS4</name>
<accession>A0A0C9V4X3</accession>
<dbReference type="OrthoDB" id="3197992at2759"/>
<dbReference type="AlphaFoldDB" id="A0A0C9V4X3"/>
<organism evidence="1 2">
    <name type="scientific">Sphaerobolus stellatus (strain SS14)</name>
    <dbReference type="NCBI Taxonomy" id="990650"/>
    <lineage>
        <taxon>Eukaryota</taxon>
        <taxon>Fungi</taxon>
        <taxon>Dikarya</taxon>
        <taxon>Basidiomycota</taxon>
        <taxon>Agaricomycotina</taxon>
        <taxon>Agaricomycetes</taxon>
        <taxon>Phallomycetidae</taxon>
        <taxon>Geastrales</taxon>
        <taxon>Sphaerobolaceae</taxon>
        <taxon>Sphaerobolus</taxon>
    </lineage>
</organism>
<evidence type="ECO:0000313" key="2">
    <source>
        <dbReference type="Proteomes" id="UP000054279"/>
    </source>
</evidence>
<protein>
    <submittedName>
        <fullName evidence="1">Uncharacterized protein</fullName>
    </submittedName>
</protein>
<gene>
    <name evidence="1" type="ORF">M422DRAFT_171654</name>
</gene>
<dbReference type="HOGENOM" id="CLU_2759460_0_0_1"/>
<dbReference type="Proteomes" id="UP000054279">
    <property type="component" value="Unassembled WGS sequence"/>
</dbReference>
<reference evidence="1 2" key="1">
    <citation type="submission" date="2014-06" db="EMBL/GenBank/DDBJ databases">
        <title>Evolutionary Origins and Diversification of the Mycorrhizal Mutualists.</title>
        <authorList>
            <consortium name="DOE Joint Genome Institute"/>
            <consortium name="Mycorrhizal Genomics Consortium"/>
            <person name="Kohler A."/>
            <person name="Kuo A."/>
            <person name="Nagy L.G."/>
            <person name="Floudas D."/>
            <person name="Copeland A."/>
            <person name="Barry K.W."/>
            <person name="Cichocki N."/>
            <person name="Veneault-Fourrey C."/>
            <person name="LaButti K."/>
            <person name="Lindquist E.A."/>
            <person name="Lipzen A."/>
            <person name="Lundell T."/>
            <person name="Morin E."/>
            <person name="Murat C."/>
            <person name="Riley R."/>
            <person name="Ohm R."/>
            <person name="Sun H."/>
            <person name="Tunlid A."/>
            <person name="Henrissat B."/>
            <person name="Grigoriev I.V."/>
            <person name="Hibbett D.S."/>
            <person name="Martin F."/>
        </authorList>
    </citation>
    <scope>NUCLEOTIDE SEQUENCE [LARGE SCALE GENOMIC DNA]</scope>
    <source>
        <strain evidence="1 2">SS14</strain>
    </source>
</reference>
<evidence type="ECO:0000313" key="1">
    <source>
        <dbReference type="EMBL" id="KIJ41884.1"/>
    </source>
</evidence>
<keyword evidence="2" id="KW-1185">Reference proteome</keyword>
<dbReference type="EMBL" id="KN837133">
    <property type="protein sequence ID" value="KIJ41884.1"/>
    <property type="molecule type" value="Genomic_DNA"/>
</dbReference>